<evidence type="ECO:0000256" key="3">
    <source>
        <dbReference type="ARBA" id="ARBA00022777"/>
    </source>
</evidence>
<name>A0A5N4AJD3_PHOPY</name>
<dbReference type="GO" id="GO:0005524">
    <property type="term" value="F:ATP binding"/>
    <property type="evidence" value="ECO:0007669"/>
    <property type="project" value="InterPro"/>
</dbReference>
<dbReference type="InterPro" id="IPR027417">
    <property type="entry name" value="P-loop_NTPase"/>
</dbReference>
<comment type="caution">
    <text evidence="5">The sequence shown here is derived from an EMBL/GenBank/DDBJ whole genome shotgun (WGS) entry which is preliminary data.</text>
</comment>
<organism evidence="5 6">
    <name type="scientific">Photinus pyralis</name>
    <name type="common">Common eastern firefly</name>
    <name type="synonym">Lampyris pyralis</name>
    <dbReference type="NCBI Taxonomy" id="7054"/>
    <lineage>
        <taxon>Eukaryota</taxon>
        <taxon>Metazoa</taxon>
        <taxon>Ecdysozoa</taxon>
        <taxon>Arthropoda</taxon>
        <taxon>Hexapoda</taxon>
        <taxon>Insecta</taxon>
        <taxon>Pterygota</taxon>
        <taxon>Neoptera</taxon>
        <taxon>Endopterygota</taxon>
        <taxon>Coleoptera</taxon>
        <taxon>Polyphaga</taxon>
        <taxon>Elateriformia</taxon>
        <taxon>Elateroidea</taxon>
        <taxon>Lampyridae</taxon>
        <taxon>Lampyrinae</taxon>
        <taxon>Photinus</taxon>
    </lineage>
</organism>
<dbReference type="InParanoid" id="A0A5N4AJD3"/>
<evidence type="ECO:0000256" key="1">
    <source>
        <dbReference type="ARBA" id="ARBA00022679"/>
    </source>
</evidence>
<evidence type="ECO:0000313" key="5">
    <source>
        <dbReference type="EMBL" id="KAB0797437.1"/>
    </source>
</evidence>
<dbReference type="Gene3D" id="3.40.50.300">
    <property type="entry name" value="P-loop containing nucleotide triphosphate hydrolases"/>
    <property type="match status" value="1"/>
</dbReference>
<proteinExistence type="inferred from homology"/>
<dbReference type="SUPFAM" id="SSF52540">
    <property type="entry name" value="P-loop containing nucleoside triphosphate hydrolases"/>
    <property type="match status" value="1"/>
</dbReference>
<dbReference type="GO" id="GO:0019205">
    <property type="term" value="F:nucleobase-containing compound kinase activity"/>
    <property type="evidence" value="ECO:0007669"/>
    <property type="project" value="InterPro"/>
</dbReference>
<dbReference type="PANTHER" id="PTHR23359">
    <property type="entry name" value="NUCLEOTIDE KINASE"/>
    <property type="match status" value="1"/>
</dbReference>
<reference evidence="5 6" key="1">
    <citation type="journal article" date="2018" name="Elife">
        <title>Firefly genomes illuminate parallel origins of bioluminescence in beetles.</title>
        <authorList>
            <person name="Fallon T.R."/>
            <person name="Lower S.E."/>
            <person name="Chang C.H."/>
            <person name="Bessho-Uehara M."/>
            <person name="Martin G.J."/>
            <person name="Bewick A.J."/>
            <person name="Behringer M."/>
            <person name="Debat H.J."/>
            <person name="Wong I."/>
            <person name="Day J.C."/>
            <person name="Suvorov A."/>
            <person name="Silva C.J."/>
            <person name="Stanger-Hall K.F."/>
            <person name="Hall D.W."/>
            <person name="Schmitz R.J."/>
            <person name="Nelson D.R."/>
            <person name="Lewis S.M."/>
            <person name="Shigenobu S."/>
            <person name="Bybee S.M."/>
            <person name="Larracuente A.M."/>
            <person name="Oba Y."/>
            <person name="Weng J.K."/>
        </authorList>
    </citation>
    <scope>NUCLEOTIDE SEQUENCE [LARGE SCALE GENOMIC DNA]</scope>
    <source>
        <strain evidence="5">1611_PpyrPB1</strain>
        <tissue evidence="5">Whole body</tissue>
    </source>
</reference>
<evidence type="ECO:0000256" key="2">
    <source>
        <dbReference type="ARBA" id="ARBA00022741"/>
    </source>
</evidence>
<protein>
    <recommendedName>
        <fullName evidence="7">Adenylate kinase active site lid domain-containing protein</fullName>
    </recommendedName>
</protein>
<keyword evidence="6" id="KW-1185">Reference proteome</keyword>
<dbReference type="AlphaFoldDB" id="A0A5N4AJD3"/>
<keyword evidence="3 4" id="KW-0418">Kinase</keyword>
<gene>
    <name evidence="5" type="ORF">PPYR_08431</name>
</gene>
<dbReference type="Proteomes" id="UP000327044">
    <property type="component" value="Unassembled WGS sequence"/>
</dbReference>
<evidence type="ECO:0000313" key="6">
    <source>
        <dbReference type="Proteomes" id="UP000327044"/>
    </source>
</evidence>
<sequence>MAGRQNVPMVWLLGGPGVGKSTHLEEIASKYGIVAITSGELLRKEIARRTSRGRNISYVLQNSELVPTWIVLDLLKEELELHPGARGFIFEGYPRDKEQGELFEQQVGPVSAILLLDAPDEILKQRSLVKAVGAGFVNEDTINKRIQNFHISLDSIQSGYQSRVKKINTLPPPSEVAREIEYHLDLLFY</sequence>
<comment type="similarity">
    <text evidence="4">Belongs to the adenylate kinase family.</text>
</comment>
<evidence type="ECO:0000256" key="4">
    <source>
        <dbReference type="RuleBase" id="RU003330"/>
    </source>
</evidence>
<dbReference type="Pfam" id="PF00406">
    <property type="entry name" value="ADK"/>
    <property type="match status" value="1"/>
</dbReference>
<evidence type="ECO:0008006" key="7">
    <source>
        <dbReference type="Google" id="ProtNLM"/>
    </source>
</evidence>
<keyword evidence="2" id="KW-0547">Nucleotide-binding</keyword>
<dbReference type="OrthoDB" id="442176at2759"/>
<accession>A0A5N4AJD3</accession>
<dbReference type="InterPro" id="IPR000850">
    <property type="entry name" value="Adenylat/UMP-CMP_kin"/>
</dbReference>
<dbReference type="GO" id="GO:0006139">
    <property type="term" value="P:nucleobase-containing compound metabolic process"/>
    <property type="evidence" value="ECO:0007669"/>
    <property type="project" value="InterPro"/>
</dbReference>
<dbReference type="HAMAP" id="MF_00235">
    <property type="entry name" value="Adenylate_kinase_Adk"/>
    <property type="match status" value="1"/>
</dbReference>
<dbReference type="PRINTS" id="PR00094">
    <property type="entry name" value="ADENYLTKNASE"/>
</dbReference>
<dbReference type="CDD" id="cd01428">
    <property type="entry name" value="ADK"/>
    <property type="match status" value="1"/>
</dbReference>
<dbReference type="EMBL" id="VVIM01000006">
    <property type="protein sequence ID" value="KAB0797437.1"/>
    <property type="molecule type" value="Genomic_DNA"/>
</dbReference>
<keyword evidence="1 4" id="KW-0808">Transferase</keyword>